<organism evidence="2 3">
    <name type="scientific">Gordonia phage Forza</name>
    <dbReference type="NCBI Taxonomy" id="2571247"/>
    <lineage>
        <taxon>Viruses</taxon>
        <taxon>Duplodnaviria</taxon>
        <taxon>Heunggongvirae</taxon>
        <taxon>Uroviricota</taxon>
        <taxon>Caudoviricetes</taxon>
        <taxon>Forzavirus</taxon>
        <taxon>Forzavirus forza</taxon>
    </lineage>
</organism>
<accession>A0A650EZH4</accession>
<keyword evidence="1" id="KW-1133">Transmembrane helix</keyword>
<dbReference type="RefSeq" id="YP_010648982.1">
    <property type="nucleotide sequence ID" value="NC_070763.1"/>
</dbReference>
<keyword evidence="1" id="KW-0812">Transmembrane</keyword>
<gene>
    <name evidence="2" type="primary">102</name>
    <name evidence="2" type="ORF">SEA_FORZA_102</name>
</gene>
<evidence type="ECO:0000256" key="1">
    <source>
        <dbReference type="SAM" id="Phobius"/>
    </source>
</evidence>
<proteinExistence type="predicted"/>
<sequence length="70" mass="8181">MTRIKLVREFIGRNNHLIQAWIWIALGVPSVLFWKESVLWVILMSLYANAEASFSAHQAKKAEREARERV</sequence>
<reference evidence="2 3" key="1">
    <citation type="submission" date="2019-04" db="EMBL/GenBank/DDBJ databases">
        <authorList>
            <person name="Pope W.H."/>
            <person name="Garlena R.A."/>
            <person name="Russell D.A."/>
            <person name="Jacobs-Sera D."/>
            <person name="Hatfull G.F."/>
        </authorList>
    </citation>
    <scope>NUCLEOTIDE SEQUENCE [LARGE SCALE GENOMIC DNA]</scope>
</reference>
<feature type="transmembrane region" description="Helical" evidence="1">
    <location>
        <begin position="21"/>
        <end position="43"/>
    </location>
</feature>
<dbReference type="Proteomes" id="UP000423482">
    <property type="component" value="Segment"/>
</dbReference>
<name>A0A650EZH4_9CAUD</name>
<evidence type="ECO:0000313" key="3">
    <source>
        <dbReference type="Proteomes" id="UP000423482"/>
    </source>
</evidence>
<keyword evidence="1" id="KW-0472">Membrane</keyword>
<keyword evidence="3" id="KW-1185">Reference proteome</keyword>
<evidence type="ECO:0000313" key="2">
    <source>
        <dbReference type="EMBL" id="QGT55095.1"/>
    </source>
</evidence>
<dbReference type="KEGG" id="vg:77924470"/>
<protein>
    <submittedName>
        <fullName evidence="2">Uncharacterized protein</fullName>
    </submittedName>
</protein>
<dbReference type="GeneID" id="77924470"/>
<dbReference type="EMBL" id="MK814760">
    <property type="protein sequence ID" value="QGT55095.1"/>
    <property type="molecule type" value="Genomic_DNA"/>
</dbReference>